<evidence type="ECO:0000313" key="2">
    <source>
        <dbReference type="EMBL" id="PVH47448.1"/>
    </source>
</evidence>
<dbReference type="EMBL" id="CM008049">
    <property type="protein sequence ID" value="PVH47448.1"/>
    <property type="molecule type" value="Genomic_DNA"/>
</dbReference>
<name>A0A2T8JC16_9POAL</name>
<dbReference type="Proteomes" id="UP000243499">
    <property type="component" value="Chromosome 4"/>
</dbReference>
<dbReference type="AlphaFoldDB" id="A0A2T8JC16"/>
<protein>
    <submittedName>
        <fullName evidence="2">Uncharacterized protein</fullName>
    </submittedName>
</protein>
<proteinExistence type="predicted"/>
<evidence type="ECO:0000256" key="1">
    <source>
        <dbReference type="SAM" id="MobiDB-lite"/>
    </source>
</evidence>
<sequence>MVGGERLVHEVGGGEGARLAWHLATEVVASGPGSERHDGATSGHGGALPGWANGPAGRVELLGLPGPSPLDVTNVVGFF</sequence>
<gene>
    <name evidence="2" type="ORF">PAHAL_4G066300</name>
</gene>
<dbReference type="Gramene" id="PVH47448">
    <property type="protein sequence ID" value="PVH47448"/>
    <property type="gene ID" value="PAHAL_4G066300"/>
</dbReference>
<accession>A0A2T8JC16</accession>
<reference evidence="2" key="1">
    <citation type="submission" date="2018-04" db="EMBL/GenBank/DDBJ databases">
        <title>WGS assembly of Panicum hallii.</title>
        <authorList>
            <person name="Lovell J."/>
            <person name="Jenkins J."/>
            <person name="Lowry D."/>
            <person name="Mamidi S."/>
            <person name="Sreedasyam A."/>
            <person name="Weng X."/>
            <person name="Barry K."/>
            <person name="Bonette J."/>
            <person name="Campitelli B."/>
            <person name="Daum C."/>
            <person name="Gordon S."/>
            <person name="Gould B."/>
            <person name="Lipzen A."/>
            <person name="Macqueen A."/>
            <person name="Palacio-Mejia J."/>
            <person name="Plott C."/>
            <person name="Shakirov E."/>
            <person name="Shu S."/>
            <person name="Yoshinaga Y."/>
            <person name="Zane M."/>
            <person name="Rokhsar D."/>
            <person name="Grimwood J."/>
            <person name="Schmutz J."/>
            <person name="Juenger T."/>
        </authorList>
    </citation>
    <scope>NUCLEOTIDE SEQUENCE [LARGE SCALE GENOMIC DNA]</scope>
    <source>
        <strain evidence="2">FIL2</strain>
    </source>
</reference>
<organism evidence="2">
    <name type="scientific">Panicum hallii</name>
    <dbReference type="NCBI Taxonomy" id="206008"/>
    <lineage>
        <taxon>Eukaryota</taxon>
        <taxon>Viridiplantae</taxon>
        <taxon>Streptophyta</taxon>
        <taxon>Embryophyta</taxon>
        <taxon>Tracheophyta</taxon>
        <taxon>Spermatophyta</taxon>
        <taxon>Magnoliopsida</taxon>
        <taxon>Liliopsida</taxon>
        <taxon>Poales</taxon>
        <taxon>Poaceae</taxon>
        <taxon>PACMAD clade</taxon>
        <taxon>Panicoideae</taxon>
        <taxon>Panicodae</taxon>
        <taxon>Paniceae</taxon>
        <taxon>Panicinae</taxon>
        <taxon>Panicum</taxon>
        <taxon>Panicum sect. Panicum</taxon>
    </lineage>
</organism>
<feature type="region of interest" description="Disordered" evidence="1">
    <location>
        <begin position="30"/>
        <end position="51"/>
    </location>
</feature>